<dbReference type="AlphaFoldDB" id="A0A1H7IDD6"/>
<dbReference type="RefSeq" id="WP_090603283.1">
    <property type="nucleotide sequence ID" value="NZ_FNZR01000002.1"/>
</dbReference>
<reference evidence="2" key="1">
    <citation type="submission" date="2016-10" db="EMBL/GenBank/DDBJ databases">
        <authorList>
            <person name="Varghese N."/>
            <person name="Submissions S."/>
        </authorList>
    </citation>
    <scope>NUCLEOTIDE SEQUENCE [LARGE SCALE GENOMIC DNA]</scope>
    <source>
        <strain evidence="2">Jip14</strain>
    </source>
</reference>
<dbReference type="EMBL" id="FNZR01000002">
    <property type="protein sequence ID" value="SEK60573.1"/>
    <property type="molecule type" value="Genomic_DNA"/>
</dbReference>
<evidence type="ECO:0000313" key="1">
    <source>
        <dbReference type="EMBL" id="SEK60573.1"/>
    </source>
</evidence>
<name>A0A1H7IDD6_9SPHI</name>
<proteinExistence type="predicted"/>
<keyword evidence="2" id="KW-1185">Reference proteome</keyword>
<evidence type="ECO:0000313" key="2">
    <source>
        <dbReference type="Proteomes" id="UP000198916"/>
    </source>
</evidence>
<dbReference type="OrthoDB" id="285538at2"/>
<organism evidence="1 2">
    <name type="scientific">Parapedobacter koreensis</name>
    <dbReference type="NCBI Taxonomy" id="332977"/>
    <lineage>
        <taxon>Bacteria</taxon>
        <taxon>Pseudomonadati</taxon>
        <taxon>Bacteroidota</taxon>
        <taxon>Sphingobacteriia</taxon>
        <taxon>Sphingobacteriales</taxon>
        <taxon>Sphingobacteriaceae</taxon>
        <taxon>Parapedobacter</taxon>
    </lineage>
</organism>
<sequence length="69" mass="8457">MIPQDFESWKDCIERHCRIPLTAAFARQRLAVYNNCELPETREFVRLYGEEHRSRMVDWFSRIALERIR</sequence>
<dbReference type="Proteomes" id="UP000198916">
    <property type="component" value="Unassembled WGS sequence"/>
</dbReference>
<gene>
    <name evidence="1" type="ORF">SAMN05421740_102204</name>
</gene>
<accession>A0A1H7IDD6</accession>
<protein>
    <submittedName>
        <fullName evidence="1">Uncharacterized protein</fullName>
    </submittedName>
</protein>
<dbReference type="STRING" id="332977.SAMN05421740_102204"/>